<feature type="non-terminal residue" evidence="3">
    <location>
        <position position="66"/>
    </location>
</feature>
<evidence type="ECO:0000256" key="1">
    <source>
        <dbReference type="SAM" id="MobiDB-lite"/>
    </source>
</evidence>
<comment type="caution">
    <text evidence="3">The sequence shown here is derived from an EMBL/GenBank/DDBJ whole genome shotgun (WGS) entry which is preliminary data.</text>
</comment>
<keyword evidence="2" id="KW-0812">Transmembrane</keyword>
<evidence type="ECO:0000313" key="4">
    <source>
        <dbReference type="Proteomes" id="UP000295818"/>
    </source>
</evidence>
<protein>
    <recommendedName>
        <fullName evidence="5">MFS transporter</fullName>
    </recommendedName>
</protein>
<name>A0ABY2BA41_9ACTN</name>
<evidence type="ECO:0000256" key="2">
    <source>
        <dbReference type="SAM" id="Phobius"/>
    </source>
</evidence>
<dbReference type="Proteomes" id="UP000295818">
    <property type="component" value="Unassembled WGS sequence"/>
</dbReference>
<dbReference type="EMBL" id="SLWM01000026">
    <property type="protein sequence ID" value="TCO12355.1"/>
    <property type="molecule type" value="Genomic_DNA"/>
</dbReference>
<reference evidence="3 4" key="1">
    <citation type="journal article" date="2015" name="Stand. Genomic Sci.">
        <title>Genomic Encyclopedia of Bacterial and Archaeal Type Strains, Phase III: the genomes of soil and plant-associated and newly described type strains.</title>
        <authorList>
            <person name="Whitman W.B."/>
            <person name="Woyke T."/>
            <person name="Klenk H.P."/>
            <person name="Zhou Y."/>
            <person name="Lilburn T.G."/>
            <person name="Beck B.J."/>
            <person name="De Vos P."/>
            <person name="Vandamme P."/>
            <person name="Eisen J.A."/>
            <person name="Garrity G."/>
            <person name="Hugenholtz P."/>
            <person name="Kyrpides N.C."/>
        </authorList>
    </citation>
    <scope>NUCLEOTIDE SEQUENCE [LARGE SCALE GENOMIC DNA]</scope>
    <source>
        <strain evidence="3 4">VKM Ac-2538</strain>
    </source>
</reference>
<keyword evidence="4" id="KW-1185">Reference proteome</keyword>
<evidence type="ECO:0008006" key="5">
    <source>
        <dbReference type="Google" id="ProtNLM"/>
    </source>
</evidence>
<organism evidence="3 4">
    <name type="scientific">Kribbella orskensis</name>
    <dbReference type="NCBI Taxonomy" id="2512216"/>
    <lineage>
        <taxon>Bacteria</taxon>
        <taxon>Bacillati</taxon>
        <taxon>Actinomycetota</taxon>
        <taxon>Actinomycetes</taxon>
        <taxon>Propionibacteriales</taxon>
        <taxon>Kribbellaceae</taxon>
        <taxon>Kribbella</taxon>
    </lineage>
</organism>
<evidence type="ECO:0000313" key="3">
    <source>
        <dbReference type="EMBL" id="TCO12355.1"/>
    </source>
</evidence>
<feature type="region of interest" description="Disordered" evidence="1">
    <location>
        <begin position="1"/>
        <end position="25"/>
    </location>
</feature>
<feature type="transmembrane region" description="Helical" evidence="2">
    <location>
        <begin position="31"/>
        <end position="49"/>
    </location>
</feature>
<keyword evidence="2" id="KW-0472">Membrane</keyword>
<accession>A0ABY2BA41</accession>
<proteinExistence type="predicted"/>
<keyword evidence="2" id="KW-1133">Transmembrane helix</keyword>
<sequence>MATNASRAGRIAPAHSQRQGAEVGAPSTRTVALTITLAVLGVFVTYVPITAVSGSLTTIGASTGAS</sequence>
<gene>
    <name evidence="3" type="ORF">EV644_12699</name>
</gene>